<dbReference type="PANTHER" id="PTHR22849">
    <property type="entry name" value="WDSAM1 PROTEIN"/>
    <property type="match status" value="1"/>
</dbReference>
<dbReference type="Pfam" id="PF25598">
    <property type="entry name" value="ARM_PUB"/>
    <property type="match status" value="1"/>
</dbReference>
<dbReference type="Gene3D" id="3.30.40.10">
    <property type="entry name" value="Zinc/RING finger domain, C3HC4 (zinc finger)"/>
    <property type="match status" value="1"/>
</dbReference>
<protein>
    <recommendedName>
        <fullName evidence="5 6">U-box domain-containing protein</fullName>
        <ecNumber evidence="5">2.3.2.27</ecNumber>
    </recommendedName>
    <alternativeName>
        <fullName evidence="5">RING-type E3 ubiquitin transferase PUB</fullName>
    </alternativeName>
</protein>
<dbReference type="Pfam" id="PF04564">
    <property type="entry name" value="U-box"/>
    <property type="match status" value="1"/>
</dbReference>
<comment type="function">
    <text evidence="5">Functions as an E3 ubiquitin ligase.</text>
</comment>
<keyword evidence="4 5" id="KW-0833">Ubl conjugation pathway</keyword>
<evidence type="ECO:0000256" key="2">
    <source>
        <dbReference type="ARBA" id="ARBA00004906"/>
    </source>
</evidence>
<dbReference type="PROSITE" id="PS51698">
    <property type="entry name" value="U_BOX"/>
    <property type="match status" value="1"/>
</dbReference>
<evidence type="ECO:0000256" key="5">
    <source>
        <dbReference type="RuleBase" id="RU369093"/>
    </source>
</evidence>
<evidence type="ECO:0000313" key="7">
    <source>
        <dbReference type="EMBL" id="KAL0906848.1"/>
    </source>
</evidence>
<dbReference type="GO" id="GO:0016567">
    <property type="term" value="P:protein ubiquitination"/>
    <property type="evidence" value="ECO:0007669"/>
    <property type="project" value="UniProtKB-UniRule"/>
</dbReference>
<name>A0ABD0U3X7_DENTH</name>
<evidence type="ECO:0000256" key="4">
    <source>
        <dbReference type="ARBA" id="ARBA00022786"/>
    </source>
</evidence>
<proteinExistence type="predicted"/>
<evidence type="ECO:0000313" key="8">
    <source>
        <dbReference type="Proteomes" id="UP001552299"/>
    </source>
</evidence>
<dbReference type="InterPro" id="IPR045210">
    <property type="entry name" value="RING-Ubox_PUB"/>
</dbReference>
<dbReference type="EC" id="2.3.2.27" evidence="5"/>
<organism evidence="7 8">
    <name type="scientific">Dendrobium thyrsiflorum</name>
    <name type="common">Pinecone-like raceme dendrobium</name>
    <name type="synonym">Orchid</name>
    <dbReference type="NCBI Taxonomy" id="117978"/>
    <lineage>
        <taxon>Eukaryota</taxon>
        <taxon>Viridiplantae</taxon>
        <taxon>Streptophyta</taxon>
        <taxon>Embryophyta</taxon>
        <taxon>Tracheophyta</taxon>
        <taxon>Spermatophyta</taxon>
        <taxon>Magnoliopsida</taxon>
        <taxon>Liliopsida</taxon>
        <taxon>Asparagales</taxon>
        <taxon>Orchidaceae</taxon>
        <taxon>Epidendroideae</taxon>
        <taxon>Malaxideae</taxon>
        <taxon>Dendrobiinae</taxon>
        <taxon>Dendrobium</taxon>
    </lineage>
</organism>
<dbReference type="InterPro" id="IPR016024">
    <property type="entry name" value="ARM-type_fold"/>
</dbReference>
<dbReference type="InterPro" id="IPR045185">
    <property type="entry name" value="PUB22/23/24-like"/>
</dbReference>
<dbReference type="SUPFAM" id="SSF57850">
    <property type="entry name" value="RING/U-box"/>
    <property type="match status" value="1"/>
</dbReference>
<evidence type="ECO:0000256" key="1">
    <source>
        <dbReference type="ARBA" id="ARBA00000900"/>
    </source>
</evidence>
<comment type="catalytic activity">
    <reaction evidence="1 5">
        <text>S-ubiquitinyl-[E2 ubiquitin-conjugating enzyme]-L-cysteine + [acceptor protein]-L-lysine = [E2 ubiquitin-conjugating enzyme]-L-cysteine + N(6)-ubiquitinyl-[acceptor protein]-L-lysine.</text>
        <dbReference type="EC" id="2.3.2.27"/>
    </reaction>
</comment>
<sequence>MPLRFFRLTPKLTSRRPNTTTMTSTSPSDVPIPNHFRCPISLDLMKDPVTLPTGITYDRRSIETWLEAGNLTCPLTNQLLPLPLVADGGGLIPNHTIRRMIQEWCVAHRSHGIERIPTPKTPITSAQVAETLSQISAALQRGDGPRCSDLVAKLKTWSNESERNRRCISSNGAAARVVSEVFKEFPSEQGLSVLAGMLPLSDEARKLLSSTESLNSIVSVMRNGNLSGRLHAVLMVKEIAAADTEQAAQIAATDGLIESIVRLVKEPFSPQATKASLIAAYYLVASDEKVASRFAEIGFVTVLLDMLVDAEKNLCEKGLVVIDGVLNSEIGREKASSHALTVPLLVKKMFRVSDITTEFAVSAIWKLCKNQKNNVGREKCLKEAIQVGAFQKLLLLLQVGCSDNTKEKASELLRMLNGLKGTEECIETSDFKQLKRPF</sequence>
<comment type="caution">
    <text evidence="7">The sequence shown here is derived from an EMBL/GenBank/DDBJ whole genome shotgun (WGS) entry which is preliminary data.</text>
</comment>
<dbReference type="SMART" id="SM00504">
    <property type="entry name" value="Ubox"/>
    <property type="match status" value="1"/>
</dbReference>
<accession>A0ABD0U3X7</accession>
<dbReference type="GO" id="GO:0061630">
    <property type="term" value="F:ubiquitin protein ligase activity"/>
    <property type="evidence" value="ECO:0007669"/>
    <property type="project" value="UniProtKB-UniRule"/>
</dbReference>
<evidence type="ECO:0000256" key="3">
    <source>
        <dbReference type="ARBA" id="ARBA00022679"/>
    </source>
</evidence>
<keyword evidence="3 5" id="KW-0808">Transferase</keyword>
<feature type="domain" description="U-box" evidence="6">
    <location>
        <begin position="31"/>
        <end position="111"/>
    </location>
</feature>
<gene>
    <name evidence="7" type="ORF">M5K25_025376</name>
</gene>
<dbReference type="AlphaFoldDB" id="A0ABD0U3X7"/>
<dbReference type="CDD" id="cd16664">
    <property type="entry name" value="RING-Ubox_PUB"/>
    <property type="match status" value="1"/>
</dbReference>
<dbReference type="Gene3D" id="1.25.10.10">
    <property type="entry name" value="Leucine-rich Repeat Variant"/>
    <property type="match status" value="1"/>
</dbReference>
<evidence type="ECO:0000259" key="6">
    <source>
        <dbReference type="PROSITE" id="PS51698"/>
    </source>
</evidence>
<dbReference type="SUPFAM" id="SSF48371">
    <property type="entry name" value="ARM repeat"/>
    <property type="match status" value="1"/>
</dbReference>
<dbReference type="InterPro" id="IPR013083">
    <property type="entry name" value="Znf_RING/FYVE/PHD"/>
</dbReference>
<dbReference type="PANTHER" id="PTHR22849:SF161">
    <property type="entry name" value="U-BOX DOMAIN-CONTAINING PROTEIN"/>
    <property type="match status" value="1"/>
</dbReference>
<keyword evidence="8" id="KW-1185">Reference proteome</keyword>
<dbReference type="Proteomes" id="UP001552299">
    <property type="component" value="Unassembled WGS sequence"/>
</dbReference>
<dbReference type="FunFam" id="3.30.40.10:FF:000442">
    <property type="entry name" value="RING-type E3 ubiquitin transferase"/>
    <property type="match status" value="1"/>
</dbReference>
<comment type="pathway">
    <text evidence="2 5">Protein modification; protein ubiquitination.</text>
</comment>
<dbReference type="InterPro" id="IPR058678">
    <property type="entry name" value="ARM_PUB"/>
</dbReference>
<dbReference type="InterPro" id="IPR011989">
    <property type="entry name" value="ARM-like"/>
</dbReference>
<dbReference type="EMBL" id="JANQDX010000018">
    <property type="protein sequence ID" value="KAL0906848.1"/>
    <property type="molecule type" value="Genomic_DNA"/>
</dbReference>
<dbReference type="InterPro" id="IPR003613">
    <property type="entry name" value="Ubox_domain"/>
</dbReference>
<reference evidence="7 8" key="1">
    <citation type="journal article" date="2024" name="Plant Biotechnol. J.">
        <title>Dendrobium thyrsiflorum genome and its molecular insights into genes involved in important horticultural traits.</title>
        <authorList>
            <person name="Chen B."/>
            <person name="Wang J.Y."/>
            <person name="Zheng P.J."/>
            <person name="Li K.L."/>
            <person name="Liang Y.M."/>
            <person name="Chen X.F."/>
            <person name="Zhang C."/>
            <person name="Zhao X."/>
            <person name="He X."/>
            <person name="Zhang G.Q."/>
            <person name="Liu Z.J."/>
            <person name="Xu Q."/>
        </authorList>
    </citation>
    <scope>NUCLEOTIDE SEQUENCE [LARGE SCALE GENOMIC DNA]</scope>
    <source>
        <strain evidence="7">GZMU011</strain>
    </source>
</reference>